<dbReference type="eggNOG" id="ENOG502Z8YK">
    <property type="taxonomic scope" value="Bacteria"/>
</dbReference>
<dbReference type="AlphaFoldDB" id="A0A0B0H5Q6"/>
<proteinExistence type="predicted"/>
<reference evidence="2 3" key="1">
    <citation type="journal article" date="2014" name="BMC Genomics">
        <title>The genome of the intracellular bacterium of the coastal bivalve, Solemya velum: a blueprint for thriving in and out of symbiosis.</title>
        <authorList>
            <person name="Dmytrenko O."/>
            <person name="Russell S.L."/>
            <person name="Loo W.T."/>
            <person name="Fontanez K.M."/>
            <person name="Liao L."/>
            <person name="Roeselers G."/>
            <person name="Sharma R."/>
            <person name="Stewart F.J."/>
            <person name="Newton I.L."/>
            <person name="Woyke T."/>
            <person name="Wu D."/>
            <person name="Lang J.M."/>
            <person name="Eisen J.A."/>
            <person name="Cavanaugh C.M."/>
        </authorList>
    </citation>
    <scope>NUCLEOTIDE SEQUENCE [LARGE SCALE GENOMIC DNA]</scope>
    <source>
        <strain evidence="2 3">WH</strain>
    </source>
</reference>
<dbReference type="Proteomes" id="UP000030856">
    <property type="component" value="Unassembled WGS sequence"/>
</dbReference>
<protein>
    <submittedName>
        <fullName evidence="2">Uncharacterized protein</fullName>
    </submittedName>
</protein>
<evidence type="ECO:0000256" key="1">
    <source>
        <dbReference type="SAM" id="Phobius"/>
    </source>
</evidence>
<organism evidence="2 3">
    <name type="scientific">Solemya velum gill symbiont</name>
    <dbReference type="NCBI Taxonomy" id="2340"/>
    <lineage>
        <taxon>Bacteria</taxon>
        <taxon>Pseudomonadati</taxon>
        <taxon>Pseudomonadota</taxon>
        <taxon>Gammaproteobacteria</taxon>
        <taxon>sulfur-oxidizing symbionts</taxon>
    </lineage>
</organism>
<keyword evidence="3" id="KW-1185">Reference proteome</keyword>
<name>A0A0B0H5Q6_SOVGS</name>
<gene>
    <name evidence="2" type="ORF">JV46_29460</name>
</gene>
<accession>A0A0B0H5Q6</accession>
<evidence type="ECO:0000313" key="2">
    <source>
        <dbReference type="EMBL" id="KHF24420.1"/>
    </source>
</evidence>
<comment type="caution">
    <text evidence="2">The sequence shown here is derived from an EMBL/GenBank/DDBJ whole genome shotgun (WGS) entry which is preliminary data.</text>
</comment>
<dbReference type="AntiFam" id="ANF00086">
    <property type="entry name" value="Shadow ORF (opposite lon)"/>
</dbReference>
<keyword evidence="1" id="KW-0472">Membrane</keyword>
<evidence type="ECO:0000313" key="3">
    <source>
        <dbReference type="Proteomes" id="UP000030856"/>
    </source>
</evidence>
<keyword evidence="1" id="KW-1133">Transmembrane helix</keyword>
<feature type="transmembrane region" description="Helical" evidence="1">
    <location>
        <begin position="86"/>
        <end position="107"/>
    </location>
</feature>
<keyword evidence="1" id="KW-0812">Transmembrane</keyword>
<dbReference type="EMBL" id="JRAA01000003">
    <property type="protein sequence ID" value="KHF24420.1"/>
    <property type="molecule type" value="Genomic_DNA"/>
</dbReference>
<sequence>MISIQNLFSHTDIILDAGTFFPGNICQGIEIIAYNRRFRRHRRHHLELVKLGDRLLLHLFRHSCLLDTLGEFLDFVRRVFHLAELFLNRLHLLIQIVLALVLFHLLLDAATNPLLELQYVIFTFHQPHQVLKTKLDVGDFENLLFLVELQRHVRCHGVSEATWVINTRQRCQHLRRNFLVELDVVVEQRSCRTHQHFHLLLIDCQLLFDGRGRCAEKLFSICEFAYVDAEHALNQHLDSSIRQLQQLQDVGQCTDLVKLFDLRILKVGVALGNEQDRLIVTGRIIECANRFFAPHEKRDNHVRIDNDVTQRQYRDICRNLCNLFFGTLSCHVHLG</sequence>